<name>A0A383AQL3_9ZZZZ</name>
<dbReference type="AlphaFoldDB" id="A0A383AQL3"/>
<gene>
    <name evidence="2" type="ORF">METZ01_LOCUS463060</name>
</gene>
<feature type="non-terminal residue" evidence="2">
    <location>
        <position position="61"/>
    </location>
</feature>
<reference evidence="2" key="1">
    <citation type="submission" date="2018-05" db="EMBL/GenBank/DDBJ databases">
        <authorList>
            <person name="Lanie J.A."/>
            <person name="Ng W.-L."/>
            <person name="Kazmierczak K.M."/>
            <person name="Andrzejewski T.M."/>
            <person name="Davidsen T.M."/>
            <person name="Wayne K.J."/>
            <person name="Tettelin H."/>
            <person name="Glass J.I."/>
            <person name="Rusch D."/>
            <person name="Podicherti R."/>
            <person name="Tsui H.-C.T."/>
            <person name="Winkler M.E."/>
        </authorList>
    </citation>
    <scope>NUCLEOTIDE SEQUENCE</scope>
</reference>
<feature type="compositionally biased region" description="Basic and acidic residues" evidence="1">
    <location>
        <begin position="31"/>
        <end position="43"/>
    </location>
</feature>
<evidence type="ECO:0000256" key="1">
    <source>
        <dbReference type="SAM" id="MobiDB-lite"/>
    </source>
</evidence>
<sequence>MSDTPTAQWSDRKCQSVDCRASSEEFQYSRQDADLREQADVPKHVSSRNCRRPATDPTAAI</sequence>
<accession>A0A383AQL3</accession>
<evidence type="ECO:0000313" key="2">
    <source>
        <dbReference type="EMBL" id="SVE10206.1"/>
    </source>
</evidence>
<proteinExistence type="predicted"/>
<protein>
    <submittedName>
        <fullName evidence="2">Uncharacterized protein</fullName>
    </submittedName>
</protein>
<feature type="region of interest" description="Disordered" evidence="1">
    <location>
        <begin position="25"/>
        <end position="61"/>
    </location>
</feature>
<organism evidence="2">
    <name type="scientific">marine metagenome</name>
    <dbReference type="NCBI Taxonomy" id="408172"/>
    <lineage>
        <taxon>unclassified sequences</taxon>
        <taxon>metagenomes</taxon>
        <taxon>ecological metagenomes</taxon>
    </lineage>
</organism>
<dbReference type="EMBL" id="UINC01194221">
    <property type="protein sequence ID" value="SVE10206.1"/>
    <property type="molecule type" value="Genomic_DNA"/>
</dbReference>